<evidence type="ECO:0000313" key="2">
    <source>
        <dbReference type="Proteomes" id="UP001596175"/>
    </source>
</evidence>
<evidence type="ECO:0000313" key="1">
    <source>
        <dbReference type="EMBL" id="MFC5138318.1"/>
    </source>
</evidence>
<keyword evidence="2" id="KW-1185">Reference proteome</keyword>
<dbReference type="RefSeq" id="WP_378020524.1">
    <property type="nucleotide sequence ID" value="NZ_JBHSKG010000003.1"/>
</dbReference>
<dbReference type="Proteomes" id="UP001596175">
    <property type="component" value="Unassembled WGS sequence"/>
</dbReference>
<name>A0ABV9Z9N8_9PSEU</name>
<proteinExistence type="predicted"/>
<organism evidence="1 2">
    <name type="scientific">Actinomycetospora rhizophila</name>
    <dbReference type="NCBI Taxonomy" id="1416876"/>
    <lineage>
        <taxon>Bacteria</taxon>
        <taxon>Bacillati</taxon>
        <taxon>Actinomycetota</taxon>
        <taxon>Actinomycetes</taxon>
        <taxon>Pseudonocardiales</taxon>
        <taxon>Pseudonocardiaceae</taxon>
        <taxon>Actinomycetospora</taxon>
    </lineage>
</organism>
<comment type="caution">
    <text evidence="1">The sequence shown here is derived from an EMBL/GenBank/DDBJ whole genome shotgun (WGS) entry which is preliminary data.</text>
</comment>
<protein>
    <submittedName>
        <fullName evidence="1">Uncharacterized protein</fullName>
    </submittedName>
</protein>
<gene>
    <name evidence="1" type="ORF">ACFPK1_08770</name>
</gene>
<reference evidence="2" key="1">
    <citation type="journal article" date="2019" name="Int. J. Syst. Evol. Microbiol.">
        <title>The Global Catalogue of Microorganisms (GCM) 10K type strain sequencing project: providing services to taxonomists for standard genome sequencing and annotation.</title>
        <authorList>
            <consortium name="The Broad Institute Genomics Platform"/>
            <consortium name="The Broad Institute Genome Sequencing Center for Infectious Disease"/>
            <person name="Wu L."/>
            <person name="Ma J."/>
        </authorList>
    </citation>
    <scope>NUCLEOTIDE SEQUENCE [LARGE SCALE GENOMIC DNA]</scope>
    <source>
        <strain evidence="2">XZYJ18</strain>
    </source>
</reference>
<sequence>MATTKHGGSSIPGASWVRPWFQLLEISVSVPVVIGFRTVRIVAGGWPPDARERRELVRMVQEKAEAFGQAAVAAVTTPPRDGARFVGAVVTPVHRSVVGNRRRLTRG</sequence>
<dbReference type="EMBL" id="JBHSKG010000003">
    <property type="protein sequence ID" value="MFC5138318.1"/>
    <property type="molecule type" value="Genomic_DNA"/>
</dbReference>
<accession>A0ABV9Z9N8</accession>